<name>A0A4U6X6Q2_9PEZI</name>
<evidence type="ECO:0000313" key="1">
    <source>
        <dbReference type="EMBL" id="TKW49107.1"/>
    </source>
</evidence>
<dbReference type="Proteomes" id="UP000310108">
    <property type="component" value="Unassembled WGS sequence"/>
</dbReference>
<evidence type="ECO:0000313" key="2">
    <source>
        <dbReference type="Proteomes" id="UP000310108"/>
    </source>
</evidence>
<organism evidence="1 2">
    <name type="scientific">Colletotrichum tanaceti</name>
    <dbReference type="NCBI Taxonomy" id="1306861"/>
    <lineage>
        <taxon>Eukaryota</taxon>
        <taxon>Fungi</taxon>
        <taxon>Dikarya</taxon>
        <taxon>Ascomycota</taxon>
        <taxon>Pezizomycotina</taxon>
        <taxon>Sordariomycetes</taxon>
        <taxon>Hypocreomycetidae</taxon>
        <taxon>Glomerellales</taxon>
        <taxon>Glomerellaceae</taxon>
        <taxon>Colletotrichum</taxon>
        <taxon>Colletotrichum destructivum species complex</taxon>
    </lineage>
</organism>
<reference evidence="1 2" key="1">
    <citation type="journal article" date="2019" name="PLoS ONE">
        <title>Comparative genome analysis indicates high evolutionary potential of pathogenicity genes in Colletotrichum tanaceti.</title>
        <authorList>
            <person name="Lelwala R.V."/>
            <person name="Korhonen P.K."/>
            <person name="Young N.D."/>
            <person name="Scott J.B."/>
            <person name="Ades P.A."/>
            <person name="Gasser R.B."/>
            <person name="Taylor P.W.J."/>
        </authorList>
    </citation>
    <scope>NUCLEOTIDE SEQUENCE [LARGE SCALE GENOMIC DNA]</scope>
    <source>
        <strain evidence="1">BRIP57314</strain>
    </source>
</reference>
<accession>A0A4U6X6Q2</accession>
<protein>
    <submittedName>
        <fullName evidence="1">Uncharacterized protein</fullName>
    </submittedName>
</protein>
<proteinExistence type="predicted"/>
<dbReference type="EMBL" id="PJEX01000616">
    <property type="protein sequence ID" value="TKW49107.1"/>
    <property type="molecule type" value="Genomic_DNA"/>
</dbReference>
<dbReference type="AlphaFoldDB" id="A0A4U6X6Q2"/>
<gene>
    <name evidence="1" type="ORF">CTA1_4679</name>
</gene>
<sequence>MMVPERVAVLLVVQYQLDRFFAFVDGRLEPADGSPVGVLPLEEPAVSRDDLGARVAGDLDEAVRGEHNRVVGQATEAVAEPLVGVAVRRQGPGRAQGHLGADEAGVDVKEDVLLDALLQLREERLHGRERPRDEGLHLGVDRLAQLAVDVDLLGRVLGEEVLVDARHDAGEVVQDRLILNSTLSLQKRASANLSSWCTVVGLCRTTWKMPCPKKSTPRPLDPLLVTLCFDVDCLETGKESSLIAVLLPSPSVAGL</sequence>
<comment type="caution">
    <text evidence="1">The sequence shown here is derived from an EMBL/GenBank/DDBJ whole genome shotgun (WGS) entry which is preliminary data.</text>
</comment>
<keyword evidence="2" id="KW-1185">Reference proteome</keyword>